<evidence type="ECO:0000313" key="3">
    <source>
        <dbReference type="WBParaSite" id="ACRNAN_scaffold4859.g11011.t1"/>
    </source>
</evidence>
<name>A0A914E090_9BILA</name>
<feature type="compositionally biased region" description="Polar residues" evidence="1">
    <location>
        <begin position="44"/>
        <end position="54"/>
    </location>
</feature>
<reference evidence="3" key="1">
    <citation type="submission" date="2022-11" db="UniProtKB">
        <authorList>
            <consortium name="WormBaseParasite"/>
        </authorList>
    </citation>
    <scope>IDENTIFICATION</scope>
</reference>
<proteinExistence type="predicted"/>
<sequence length="485" mass="53404">MNLNKDLVQAVAAIGGSIVVVSFPQALAVSVPQEVVNHQPLAGNVNNSQPLAGNSSPSMPLAASMPQPLADVYPKLPDTGNQSAYGDQTANSYVARPPVQTQYYITRVEDIPANLTWMFGSIVEFNRAMAPSVHVWYAAFGVKAHVEVRDSPKSLGLPRLLDADWDRVEAFYDWAVSQGKGRKFANGNNVPTNQAIVCGPGDQFLVKRLQIVEVPLDKEIPDASGSPDILETIDLLDLVVRSNGSPRPRAKLLAIGDINLCRQVLEQVETARFHFNADADRLNGQNALLAGRRTQRISFSVKNPWCAYTRIQNWSMKDLQVAEMNQILRRQIGIKLYARGLALPAGFGVHLKKGRVVQHRNTIQNMPQEARNEYFIANHLGRLFTPVVLEKVVFLEVYNPGVNSVVMTQEPQPQEQVPGPRPLSELPLADRFGNAVLNAAAVNEALAANQEQQPTANDDSYEFLDSECGSEFELIEADFTDQYGD</sequence>
<accession>A0A914E090</accession>
<protein>
    <submittedName>
        <fullName evidence="3">Uncharacterized protein</fullName>
    </submittedName>
</protein>
<evidence type="ECO:0000256" key="1">
    <source>
        <dbReference type="SAM" id="MobiDB-lite"/>
    </source>
</evidence>
<dbReference type="AlphaFoldDB" id="A0A914E090"/>
<dbReference type="Proteomes" id="UP000887540">
    <property type="component" value="Unplaced"/>
</dbReference>
<keyword evidence="2" id="KW-1185">Reference proteome</keyword>
<organism evidence="2 3">
    <name type="scientific">Acrobeloides nanus</name>
    <dbReference type="NCBI Taxonomy" id="290746"/>
    <lineage>
        <taxon>Eukaryota</taxon>
        <taxon>Metazoa</taxon>
        <taxon>Ecdysozoa</taxon>
        <taxon>Nematoda</taxon>
        <taxon>Chromadorea</taxon>
        <taxon>Rhabditida</taxon>
        <taxon>Tylenchina</taxon>
        <taxon>Cephalobomorpha</taxon>
        <taxon>Cephaloboidea</taxon>
        <taxon>Cephalobidae</taxon>
        <taxon>Acrobeloides</taxon>
    </lineage>
</organism>
<evidence type="ECO:0000313" key="2">
    <source>
        <dbReference type="Proteomes" id="UP000887540"/>
    </source>
</evidence>
<feature type="region of interest" description="Disordered" evidence="1">
    <location>
        <begin position="41"/>
        <end position="60"/>
    </location>
</feature>
<dbReference type="WBParaSite" id="ACRNAN_scaffold4859.g11011.t1">
    <property type="protein sequence ID" value="ACRNAN_scaffold4859.g11011.t1"/>
    <property type="gene ID" value="ACRNAN_scaffold4859.g11011"/>
</dbReference>